<organism evidence="2 3">
    <name type="scientific">Trifolium medium</name>
    <dbReference type="NCBI Taxonomy" id="97028"/>
    <lineage>
        <taxon>Eukaryota</taxon>
        <taxon>Viridiplantae</taxon>
        <taxon>Streptophyta</taxon>
        <taxon>Embryophyta</taxon>
        <taxon>Tracheophyta</taxon>
        <taxon>Spermatophyta</taxon>
        <taxon>Magnoliopsida</taxon>
        <taxon>eudicotyledons</taxon>
        <taxon>Gunneridae</taxon>
        <taxon>Pentapetalae</taxon>
        <taxon>rosids</taxon>
        <taxon>fabids</taxon>
        <taxon>Fabales</taxon>
        <taxon>Fabaceae</taxon>
        <taxon>Papilionoideae</taxon>
        <taxon>50 kb inversion clade</taxon>
        <taxon>NPAAA clade</taxon>
        <taxon>Hologalegina</taxon>
        <taxon>IRL clade</taxon>
        <taxon>Trifolieae</taxon>
        <taxon>Trifolium</taxon>
    </lineage>
</organism>
<evidence type="ECO:0000313" key="2">
    <source>
        <dbReference type="EMBL" id="MCI96801.1"/>
    </source>
</evidence>
<name>A0A392WCG6_9FABA</name>
<keyword evidence="3" id="KW-1185">Reference proteome</keyword>
<dbReference type="Proteomes" id="UP000265520">
    <property type="component" value="Unassembled WGS sequence"/>
</dbReference>
<feature type="compositionally biased region" description="Gly residues" evidence="1">
    <location>
        <begin position="32"/>
        <end position="43"/>
    </location>
</feature>
<comment type="caution">
    <text evidence="2">The sequence shown here is derived from an EMBL/GenBank/DDBJ whole genome shotgun (WGS) entry which is preliminary data.</text>
</comment>
<evidence type="ECO:0000313" key="3">
    <source>
        <dbReference type="Proteomes" id="UP000265520"/>
    </source>
</evidence>
<sequence length="51" mass="5173">AAASHQPPAPPRNGKSRVPEVLHGEPTDRRQLGGGESGWGEVGKGVCVVSG</sequence>
<feature type="compositionally biased region" description="Basic and acidic residues" evidence="1">
    <location>
        <begin position="17"/>
        <end position="31"/>
    </location>
</feature>
<evidence type="ECO:0000256" key="1">
    <source>
        <dbReference type="SAM" id="MobiDB-lite"/>
    </source>
</evidence>
<proteinExistence type="predicted"/>
<protein>
    <submittedName>
        <fullName evidence="2">Uncharacterized protein</fullName>
    </submittedName>
</protein>
<accession>A0A392WCG6</accession>
<dbReference type="AlphaFoldDB" id="A0A392WCG6"/>
<reference evidence="2 3" key="1">
    <citation type="journal article" date="2018" name="Front. Plant Sci.">
        <title>Red Clover (Trifolium pratense) and Zigzag Clover (T. medium) - A Picture of Genomic Similarities and Differences.</title>
        <authorList>
            <person name="Dluhosova J."/>
            <person name="Istvanek J."/>
            <person name="Nedelnik J."/>
            <person name="Repkova J."/>
        </authorList>
    </citation>
    <scope>NUCLEOTIDE SEQUENCE [LARGE SCALE GENOMIC DNA]</scope>
    <source>
        <strain evidence="3">cv. 10/8</strain>
        <tissue evidence="2">Leaf</tissue>
    </source>
</reference>
<dbReference type="EMBL" id="LXQA011424192">
    <property type="protein sequence ID" value="MCI96801.1"/>
    <property type="molecule type" value="Genomic_DNA"/>
</dbReference>
<feature type="region of interest" description="Disordered" evidence="1">
    <location>
        <begin position="1"/>
        <end position="51"/>
    </location>
</feature>
<feature type="non-terminal residue" evidence="2">
    <location>
        <position position="1"/>
    </location>
</feature>